<dbReference type="Gene3D" id="1.10.357.10">
    <property type="entry name" value="Tetracycline Repressor, domain 2"/>
    <property type="match status" value="1"/>
</dbReference>
<gene>
    <name evidence="6" type="ORF">H4W80_007589</name>
</gene>
<dbReference type="PANTHER" id="PTHR30055:SF234">
    <property type="entry name" value="HTH-TYPE TRANSCRIPTIONAL REGULATOR BETI"/>
    <property type="match status" value="1"/>
</dbReference>
<dbReference type="Pfam" id="PF00440">
    <property type="entry name" value="TetR_N"/>
    <property type="match status" value="1"/>
</dbReference>
<keyword evidence="2 4" id="KW-0238">DNA-binding</keyword>
<sequence length="209" mass="23206">MSVRAEGLREVKKRRTRQMISDVATQLFKERGFDKVTIAEVASAAGVAKMTVTNHFPLKEDLVLDMHEEHVSALARAVGQRAPGESALAAMRRDYLERVRRRDPLIPDDDMDWQRLVRDTPALRARLRQIHEQAEHALAAVLADETGDAGITPKLAAAQLAAVDRLLFFEGQRLVLDGVSSEEIYTILAETADHAFGLLEPALGGYARR</sequence>
<evidence type="ECO:0000256" key="4">
    <source>
        <dbReference type="PROSITE-ProRule" id="PRU00335"/>
    </source>
</evidence>
<accession>A0ABR9MAH1</accession>
<dbReference type="Gene3D" id="1.10.10.60">
    <property type="entry name" value="Homeodomain-like"/>
    <property type="match status" value="1"/>
</dbReference>
<evidence type="ECO:0000256" key="2">
    <source>
        <dbReference type="ARBA" id="ARBA00023125"/>
    </source>
</evidence>
<evidence type="ECO:0000259" key="5">
    <source>
        <dbReference type="PROSITE" id="PS50977"/>
    </source>
</evidence>
<dbReference type="RefSeq" id="WP_192789387.1">
    <property type="nucleotide sequence ID" value="NZ_JADBEK010000001.1"/>
</dbReference>
<dbReference type="PANTHER" id="PTHR30055">
    <property type="entry name" value="HTH-TYPE TRANSCRIPTIONAL REGULATOR RUTR"/>
    <property type="match status" value="1"/>
</dbReference>
<dbReference type="InterPro" id="IPR050109">
    <property type="entry name" value="HTH-type_TetR-like_transc_reg"/>
</dbReference>
<comment type="caution">
    <text evidence="6">The sequence shown here is derived from an EMBL/GenBank/DDBJ whole genome shotgun (WGS) entry which is preliminary data.</text>
</comment>
<dbReference type="Proteomes" id="UP000633509">
    <property type="component" value="Unassembled WGS sequence"/>
</dbReference>
<evidence type="ECO:0000256" key="3">
    <source>
        <dbReference type="ARBA" id="ARBA00023163"/>
    </source>
</evidence>
<reference evidence="6 7" key="1">
    <citation type="submission" date="2020-10" db="EMBL/GenBank/DDBJ databases">
        <title>Sequencing the genomes of 1000 actinobacteria strains.</title>
        <authorList>
            <person name="Klenk H.-P."/>
        </authorList>
    </citation>
    <scope>NUCLEOTIDE SEQUENCE [LARGE SCALE GENOMIC DNA]</scope>
    <source>
        <strain evidence="6 7">DSM 43173</strain>
    </source>
</reference>
<dbReference type="PROSITE" id="PS50977">
    <property type="entry name" value="HTH_TETR_2"/>
    <property type="match status" value="1"/>
</dbReference>
<organism evidence="6 7">
    <name type="scientific">Nonomuraea angiospora</name>
    <dbReference type="NCBI Taxonomy" id="46172"/>
    <lineage>
        <taxon>Bacteria</taxon>
        <taxon>Bacillati</taxon>
        <taxon>Actinomycetota</taxon>
        <taxon>Actinomycetes</taxon>
        <taxon>Streptosporangiales</taxon>
        <taxon>Streptosporangiaceae</taxon>
        <taxon>Nonomuraea</taxon>
    </lineage>
</organism>
<protein>
    <submittedName>
        <fullName evidence="6">AcrR family transcriptional regulator</fullName>
    </submittedName>
</protein>
<keyword evidence="3" id="KW-0804">Transcription</keyword>
<keyword evidence="1" id="KW-0805">Transcription regulation</keyword>
<evidence type="ECO:0000313" key="6">
    <source>
        <dbReference type="EMBL" id="MBE1589331.1"/>
    </source>
</evidence>
<dbReference type="PRINTS" id="PR00455">
    <property type="entry name" value="HTHTETR"/>
</dbReference>
<dbReference type="InterPro" id="IPR009057">
    <property type="entry name" value="Homeodomain-like_sf"/>
</dbReference>
<proteinExistence type="predicted"/>
<dbReference type="InterPro" id="IPR001647">
    <property type="entry name" value="HTH_TetR"/>
</dbReference>
<dbReference type="EMBL" id="JADBEK010000001">
    <property type="protein sequence ID" value="MBE1589331.1"/>
    <property type="molecule type" value="Genomic_DNA"/>
</dbReference>
<feature type="DNA-binding region" description="H-T-H motif" evidence="4">
    <location>
        <begin position="37"/>
        <end position="56"/>
    </location>
</feature>
<evidence type="ECO:0000313" key="7">
    <source>
        <dbReference type="Proteomes" id="UP000633509"/>
    </source>
</evidence>
<evidence type="ECO:0000256" key="1">
    <source>
        <dbReference type="ARBA" id="ARBA00023015"/>
    </source>
</evidence>
<name>A0ABR9MAH1_9ACTN</name>
<feature type="domain" description="HTH tetR-type" evidence="5">
    <location>
        <begin position="14"/>
        <end position="74"/>
    </location>
</feature>
<keyword evidence="7" id="KW-1185">Reference proteome</keyword>
<dbReference type="SUPFAM" id="SSF46689">
    <property type="entry name" value="Homeodomain-like"/>
    <property type="match status" value="1"/>
</dbReference>